<dbReference type="Pfam" id="PF02362">
    <property type="entry name" value="B3"/>
    <property type="match status" value="1"/>
</dbReference>
<dbReference type="InterPro" id="IPR003340">
    <property type="entry name" value="B3_DNA-bd"/>
</dbReference>
<keyword evidence="2" id="KW-0805">Transcription regulation</keyword>
<dbReference type="InterPro" id="IPR044837">
    <property type="entry name" value="REM16-like"/>
</dbReference>
<dbReference type="AlphaFoldDB" id="A0AAV9BB56"/>
<comment type="caution">
    <text evidence="7">The sequence shown here is derived from an EMBL/GenBank/DDBJ whole genome shotgun (WGS) entry which is preliminary data.</text>
</comment>
<evidence type="ECO:0000256" key="1">
    <source>
        <dbReference type="ARBA" id="ARBA00004123"/>
    </source>
</evidence>
<comment type="subcellular location">
    <subcellularLocation>
        <location evidence="1">Nucleus</location>
    </subcellularLocation>
</comment>
<dbReference type="Gene3D" id="2.40.330.10">
    <property type="entry name" value="DNA-binding pseudobarrel domain"/>
    <property type="match status" value="1"/>
</dbReference>
<evidence type="ECO:0000313" key="7">
    <source>
        <dbReference type="EMBL" id="KAK1273580.1"/>
    </source>
</evidence>
<dbReference type="PANTHER" id="PTHR31391:SF155">
    <property type="entry name" value="B3 DOMAIN-CONTAINING PROTEIN OS11G0197600"/>
    <property type="match status" value="1"/>
</dbReference>
<sequence length="246" mass="28092">MVGLEREVDVKPLSLTYSNCSTVSPNVRRGTYVFSSELRKSCIVKSEALDAPASAPTRFALKAKTNLGCEVIRRRRRVQTERGIYHIDSYEARHGQLRQGALLSQRRIVTQEEKGRALEAAKSFKSSNPFTLVVMRDAYVYSGFFMYLPAAFVIDHLPKINSNLTLWDPDRKPWTVRLVLGKGRGGLSAGWAKFSRVHNLERDDVCILELIRNKELQVHIFRVVEEILPLIHSSECFKKSELRLIM</sequence>
<dbReference type="PANTHER" id="PTHR31391">
    <property type="entry name" value="B3 DOMAIN-CONTAINING PROTEIN OS11G0197600-RELATED"/>
    <property type="match status" value="1"/>
</dbReference>
<dbReference type="Proteomes" id="UP001179952">
    <property type="component" value="Unassembled WGS sequence"/>
</dbReference>
<reference evidence="7" key="2">
    <citation type="submission" date="2023-06" db="EMBL/GenBank/DDBJ databases">
        <authorList>
            <person name="Ma L."/>
            <person name="Liu K.-W."/>
            <person name="Li Z."/>
            <person name="Hsiao Y.-Y."/>
            <person name="Qi Y."/>
            <person name="Fu T."/>
            <person name="Tang G."/>
            <person name="Zhang D."/>
            <person name="Sun W.-H."/>
            <person name="Liu D.-K."/>
            <person name="Li Y."/>
            <person name="Chen G.-Z."/>
            <person name="Liu X.-D."/>
            <person name="Liao X.-Y."/>
            <person name="Jiang Y.-T."/>
            <person name="Yu X."/>
            <person name="Hao Y."/>
            <person name="Huang J."/>
            <person name="Zhao X.-W."/>
            <person name="Ke S."/>
            <person name="Chen Y.-Y."/>
            <person name="Wu W.-L."/>
            <person name="Hsu J.-L."/>
            <person name="Lin Y.-F."/>
            <person name="Huang M.-D."/>
            <person name="Li C.-Y."/>
            <person name="Huang L."/>
            <person name="Wang Z.-W."/>
            <person name="Zhao X."/>
            <person name="Zhong W.-Y."/>
            <person name="Peng D.-H."/>
            <person name="Ahmad S."/>
            <person name="Lan S."/>
            <person name="Zhang J.-S."/>
            <person name="Tsai W.-C."/>
            <person name="Van De Peer Y."/>
            <person name="Liu Z.-J."/>
        </authorList>
    </citation>
    <scope>NUCLEOTIDE SEQUENCE</scope>
    <source>
        <strain evidence="7">SCP</strain>
        <tissue evidence="7">Leaves</tissue>
    </source>
</reference>
<dbReference type="PROSITE" id="PS50863">
    <property type="entry name" value="B3"/>
    <property type="match status" value="1"/>
</dbReference>
<evidence type="ECO:0000313" key="8">
    <source>
        <dbReference type="Proteomes" id="UP001179952"/>
    </source>
</evidence>
<gene>
    <name evidence="7" type="ORF">QJS04_geneDACA023533</name>
</gene>
<dbReference type="SUPFAM" id="SSF101936">
    <property type="entry name" value="DNA-binding pseudobarrel domain"/>
    <property type="match status" value="1"/>
</dbReference>
<reference evidence="7" key="1">
    <citation type="journal article" date="2023" name="Nat. Commun.">
        <title>Diploid and tetraploid genomes of Acorus and the evolution of monocots.</title>
        <authorList>
            <person name="Ma L."/>
            <person name="Liu K.W."/>
            <person name="Li Z."/>
            <person name="Hsiao Y.Y."/>
            <person name="Qi Y."/>
            <person name="Fu T."/>
            <person name="Tang G.D."/>
            <person name="Zhang D."/>
            <person name="Sun W.H."/>
            <person name="Liu D.K."/>
            <person name="Li Y."/>
            <person name="Chen G.Z."/>
            <person name="Liu X.D."/>
            <person name="Liao X.Y."/>
            <person name="Jiang Y.T."/>
            <person name="Yu X."/>
            <person name="Hao Y."/>
            <person name="Huang J."/>
            <person name="Zhao X.W."/>
            <person name="Ke S."/>
            <person name="Chen Y.Y."/>
            <person name="Wu W.L."/>
            <person name="Hsu J.L."/>
            <person name="Lin Y.F."/>
            <person name="Huang M.D."/>
            <person name="Li C.Y."/>
            <person name="Huang L."/>
            <person name="Wang Z.W."/>
            <person name="Zhao X."/>
            <person name="Zhong W.Y."/>
            <person name="Peng D.H."/>
            <person name="Ahmad S."/>
            <person name="Lan S."/>
            <person name="Zhang J.S."/>
            <person name="Tsai W.C."/>
            <person name="Van de Peer Y."/>
            <person name="Liu Z.J."/>
        </authorList>
    </citation>
    <scope>NUCLEOTIDE SEQUENCE</scope>
    <source>
        <strain evidence="7">SCP</strain>
    </source>
</reference>
<evidence type="ECO:0000256" key="5">
    <source>
        <dbReference type="ARBA" id="ARBA00023242"/>
    </source>
</evidence>
<dbReference type="InterPro" id="IPR015300">
    <property type="entry name" value="DNA-bd_pseudobarrel_sf"/>
</dbReference>
<organism evidence="7 8">
    <name type="scientific">Acorus gramineus</name>
    <name type="common">Dwarf sweet flag</name>
    <dbReference type="NCBI Taxonomy" id="55184"/>
    <lineage>
        <taxon>Eukaryota</taxon>
        <taxon>Viridiplantae</taxon>
        <taxon>Streptophyta</taxon>
        <taxon>Embryophyta</taxon>
        <taxon>Tracheophyta</taxon>
        <taxon>Spermatophyta</taxon>
        <taxon>Magnoliopsida</taxon>
        <taxon>Liliopsida</taxon>
        <taxon>Acoraceae</taxon>
        <taxon>Acorus</taxon>
    </lineage>
</organism>
<dbReference type="SMART" id="SM01019">
    <property type="entry name" value="B3"/>
    <property type="match status" value="1"/>
</dbReference>
<keyword evidence="8" id="KW-1185">Reference proteome</keyword>
<feature type="domain" description="TF-B3" evidence="6">
    <location>
        <begin position="131"/>
        <end position="224"/>
    </location>
</feature>
<keyword evidence="5" id="KW-0539">Nucleus</keyword>
<evidence type="ECO:0000256" key="4">
    <source>
        <dbReference type="ARBA" id="ARBA00023163"/>
    </source>
</evidence>
<evidence type="ECO:0000256" key="2">
    <source>
        <dbReference type="ARBA" id="ARBA00023015"/>
    </source>
</evidence>
<keyword evidence="4" id="KW-0804">Transcription</keyword>
<evidence type="ECO:0000259" key="6">
    <source>
        <dbReference type="PROSITE" id="PS50863"/>
    </source>
</evidence>
<dbReference type="GO" id="GO:0003677">
    <property type="term" value="F:DNA binding"/>
    <property type="evidence" value="ECO:0007669"/>
    <property type="project" value="UniProtKB-KW"/>
</dbReference>
<keyword evidence="3" id="KW-0238">DNA-binding</keyword>
<protein>
    <recommendedName>
        <fullName evidence="6">TF-B3 domain-containing protein</fullName>
    </recommendedName>
</protein>
<accession>A0AAV9BB56</accession>
<dbReference type="CDD" id="cd10017">
    <property type="entry name" value="B3_DNA"/>
    <property type="match status" value="1"/>
</dbReference>
<proteinExistence type="predicted"/>
<dbReference type="GO" id="GO:0005634">
    <property type="term" value="C:nucleus"/>
    <property type="evidence" value="ECO:0007669"/>
    <property type="project" value="UniProtKB-SubCell"/>
</dbReference>
<evidence type="ECO:0000256" key="3">
    <source>
        <dbReference type="ARBA" id="ARBA00023125"/>
    </source>
</evidence>
<dbReference type="EMBL" id="JAUJYN010000004">
    <property type="protein sequence ID" value="KAK1273580.1"/>
    <property type="molecule type" value="Genomic_DNA"/>
</dbReference>
<name>A0AAV9BB56_ACOGR</name>